<accession>A0AAD1XL11</accession>
<protein>
    <submittedName>
        <fullName evidence="1">Uncharacterized protein</fullName>
    </submittedName>
</protein>
<organism evidence="1 2">
    <name type="scientific">Euplotes crassus</name>
    <dbReference type="NCBI Taxonomy" id="5936"/>
    <lineage>
        <taxon>Eukaryota</taxon>
        <taxon>Sar</taxon>
        <taxon>Alveolata</taxon>
        <taxon>Ciliophora</taxon>
        <taxon>Intramacronucleata</taxon>
        <taxon>Spirotrichea</taxon>
        <taxon>Hypotrichia</taxon>
        <taxon>Euplotida</taxon>
        <taxon>Euplotidae</taxon>
        <taxon>Moneuplotes</taxon>
    </lineage>
</organism>
<reference evidence="1" key="1">
    <citation type="submission" date="2023-07" db="EMBL/GenBank/DDBJ databases">
        <authorList>
            <consortium name="AG Swart"/>
            <person name="Singh M."/>
            <person name="Singh A."/>
            <person name="Seah K."/>
            <person name="Emmerich C."/>
        </authorList>
    </citation>
    <scope>NUCLEOTIDE SEQUENCE</scope>
    <source>
        <strain evidence="1">DP1</strain>
    </source>
</reference>
<keyword evidence="2" id="KW-1185">Reference proteome</keyword>
<dbReference type="AlphaFoldDB" id="A0AAD1XL11"/>
<dbReference type="Proteomes" id="UP001295684">
    <property type="component" value="Unassembled WGS sequence"/>
</dbReference>
<comment type="caution">
    <text evidence="1">The sequence shown here is derived from an EMBL/GenBank/DDBJ whole genome shotgun (WGS) entry which is preliminary data.</text>
</comment>
<evidence type="ECO:0000313" key="1">
    <source>
        <dbReference type="EMBL" id="CAI2374594.1"/>
    </source>
</evidence>
<dbReference type="EMBL" id="CAMPGE010016013">
    <property type="protein sequence ID" value="CAI2374594.1"/>
    <property type="molecule type" value="Genomic_DNA"/>
</dbReference>
<sequence length="269" mass="31414">MGKVYSIVKQRSKAREYSRMKDHQMNIMYAEVNHLKKLLFRREGQNRFILFYSDSCYTHYKYKRAISLKPRFHRLDRLRFEGIQVHSEKGSRSKHSCSDAINSISVTETKYFFFCGAEYILMNFSFYSRRVCKAMSATLSSIELKRLRISHKDFGRILVSVAGKCKLSICMCKVTVNHLEYLNNARVAISHLVLFITEIFQPEQDSEHYDGLTTKIARSKLNSTLSQLDIYPISFKPARLNSRGHENLETVELMKGNINIKLYSSGIRY</sequence>
<gene>
    <name evidence="1" type="ORF">ECRASSUSDP1_LOCUS15949</name>
</gene>
<evidence type="ECO:0000313" key="2">
    <source>
        <dbReference type="Proteomes" id="UP001295684"/>
    </source>
</evidence>
<name>A0AAD1XL11_EUPCR</name>
<proteinExistence type="predicted"/>